<keyword evidence="6" id="KW-0408">Iron</keyword>
<evidence type="ECO:0000256" key="2">
    <source>
        <dbReference type="ARBA" id="ARBA00022448"/>
    </source>
</evidence>
<keyword evidence="16" id="KW-0675">Receptor</keyword>
<keyword evidence="13" id="KW-0732">Signal</keyword>
<evidence type="ECO:0000256" key="11">
    <source>
        <dbReference type="PROSITE-ProRule" id="PRU01360"/>
    </source>
</evidence>
<evidence type="ECO:0000259" key="14">
    <source>
        <dbReference type="Pfam" id="PF00593"/>
    </source>
</evidence>
<keyword evidence="3 11" id="KW-1134">Transmembrane beta strand</keyword>
<dbReference type="RefSeq" id="WP_343890586.1">
    <property type="nucleotide sequence ID" value="NZ_BAAAEH010000035.1"/>
</dbReference>
<evidence type="ECO:0000313" key="16">
    <source>
        <dbReference type="EMBL" id="MEN2788569.1"/>
    </source>
</evidence>
<comment type="caution">
    <text evidence="16">The sequence shown here is derived from an EMBL/GenBank/DDBJ whole genome shotgun (WGS) entry which is preliminary data.</text>
</comment>
<evidence type="ECO:0000259" key="15">
    <source>
        <dbReference type="Pfam" id="PF07715"/>
    </source>
</evidence>
<evidence type="ECO:0000313" key="17">
    <source>
        <dbReference type="Proteomes" id="UP001419910"/>
    </source>
</evidence>
<comment type="subcellular location">
    <subcellularLocation>
        <location evidence="1 11">Cell outer membrane</location>
        <topology evidence="1 11">Multi-pass membrane protein</topology>
    </subcellularLocation>
</comment>
<dbReference type="PANTHER" id="PTHR32552:SF81">
    <property type="entry name" value="TONB-DEPENDENT OUTER MEMBRANE RECEPTOR"/>
    <property type="match status" value="1"/>
</dbReference>
<dbReference type="InterPro" id="IPR039426">
    <property type="entry name" value="TonB-dep_rcpt-like"/>
</dbReference>
<evidence type="ECO:0000256" key="7">
    <source>
        <dbReference type="ARBA" id="ARBA00023065"/>
    </source>
</evidence>
<evidence type="ECO:0000256" key="4">
    <source>
        <dbReference type="ARBA" id="ARBA00022496"/>
    </source>
</evidence>
<dbReference type="Pfam" id="PF07715">
    <property type="entry name" value="Plug"/>
    <property type="match status" value="1"/>
</dbReference>
<evidence type="ECO:0000256" key="3">
    <source>
        <dbReference type="ARBA" id="ARBA00022452"/>
    </source>
</evidence>
<feature type="chain" id="PRO_5046042250" evidence="13">
    <location>
        <begin position="26"/>
        <end position="892"/>
    </location>
</feature>
<dbReference type="SUPFAM" id="SSF56935">
    <property type="entry name" value="Porins"/>
    <property type="match status" value="1"/>
</dbReference>
<gene>
    <name evidence="16" type="ORF">ABC974_02940</name>
</gene>
<evidence type="ECO:0000256" key="10">
    <source>
        <dbReference type="ARBA" id="ARBA00023237"/>
    </source>
</evidence>
<evidence type="ECO:0000256" key="1">
    <source>
        <dbReference type="ARBA" id="ARBA00004571"/>
    </source>
</evidence>
<organism evidence="16 17">
    <name type="scientific">Sphingomonas oligophenolica</name>
    <dbReference type="NCBI Taxonomy" id="301154"/>
    <lineage>
        <taxon>Bacteria</taxon>
        <taxon>Pseudomonadati</taxon>
        <taxon>Pseudomonadota</taxon>
        <taxon>Alphaproteobacteria</taxon>
        <taxon>Sphingomonadales</taxon>
        <taxon>Sphingomonadaceae</taxon>
        <taxon>Sphingomonas</taxon>
    </lineage>
</organism>
<evidence type="ECO:0000256" key="5">
    <source>
        <dbReference type="ARBA" id="ARBA00022692"/>
    </source>
</evidence>
<keyword evidence="7" id="KW-0406">Ion transport</keyword>
<sequence length="892" mass="95262">MIDRHYSISMAALAAALIAPATASAQQTTQSPAADQAGGIPDVVVTAQKRAENVQNVPIAISAFTSEALKERAVSDVSALTSISPNVTLDSSTPFSGSTAVLGASIRGIGSADFAFNIDQAVGVYLDGVYLGRSVGANQDLLDVERIEVLKGPQGTLFGRNTIGGAVSIVTHDPGDQFRFVGDLTGGSYSRFQARGTVDIPIATDLSSSVSFNLMRRDGYQYRIPYPSSSTYVTDGYQNFVAAGYNSNGNRQGGDNSWSVRTKLKYNGPSFKATLSFDYTNVDQESTPNTLLATTEHTPGPFGGTNANDLGPAMGYPNQTALDVVTGSSGFLFAGLYNFCIGSTTAQIAARNATNLCGPRTSVQGFNTLPALAGTGLPGSATPRLPYDSRFITGNIDTTYANGNNYSKVKQYGISLTLEKDFGPNFQIKSISAYRQVDFDAGVDLDGSPLEFLQTSFTVNQHQWSQEVQFNGSALDNKLKFTFGGYAFNEAGGLHDYVTFAEGLLQVDGPGRINTVALAGYGQLDFRPSDFIGFTLGGRFTHEHKNYYGGQADDNGFNYKLFNCPTAGGLPTAACGALIGFPISNNNSGGFSYGSNLGSLANLLDYYPATPNSQNFNNFSPKAGIQIHPTDRIMIYGSYSRGYRSGGWTTRLSNPLLAAPEFGPEKAESFEAGLKSQFLDRRLQLNIAAFLTNYKGIQLNQQIGVSPTVANLGNARVKGFEVELVAAPTSGFTVTGSVGYLDAHYTYICGENGNQAAFCGGNSAYVAPNPFQAGVFAGAPLPKAPNWKMNISPRFETDLGRGKLVFLGDYTHTTSMRTDTEGTFLLLRQATDILNGSISYKPEGGHWDLTVGGTNLTNQRYIITGQAQIAGGEIYATYNRPAEWYVRLGLKF</sequence>
<accession>A0ABU9XYE1</accession>
<keyword evidence="8 12" id="KW-0798">TonB box</keyword>
<reference evidence="16 17" key="1">
    <citation type="submission" date="2024-05" db="EMBL/GenBank/DDBJ databases">
        <authorList>
            <person name="Liu Q."/>
            <person name="Xin Y.-H."/>
        </authorList>
    </citation>
    <scope>NUCLEOTIDE SEQUENCE [LARGE SCALE GENOMIC DNA]</scope>
    <source>
        <strain evidence="16 17">CGMCC 1.10181</strain>
    </source>
</reference>
<keyword evidence="17" id="KW-1185">Reference proteome</keyword>
<dbReference type="EMBL" id="JBDIME010000002">
    <property type="protein sequence ID" value="MEN2788569.1"/>
    <property type="molecule type" value="Genomic_DNA"/>
</dbReference>
<proteinExistence type="inferred from homology"/>
<evidence type="ECO:0000256" key="8">
    <source>
        <dbReference type="ARBA" id="ARBA00023077"/>
    </source>
</evidence>
<evidence type="ECO:0000256" key="12">
    <source>
        <dbReference type="RuleBase" id="RU003357"/>
    </source>
</evidence>
<evidence type="ECO:0000256" key="6">
    <source>
        <dbReference type="ARBA" id="ARBA00023004"/>
    </source>
</evidence>
<dbReference type="PROSITE" id="PS52016">
    <property type="entry name" value="TONB_DEPENDENT_REC_3"/>
    <property type="match status" value="1"/>
</dbReference>
<evidence type="ECO:0000256" key="13">
    <source>
        <dbReference type="SAM" id="SignalP"/>
    </source>
</evidence>
<keyword evidence="5 11" id="KW-0812">Transmembrane</keyword>
<keyword evidence="9 11" id="KW-0472">Membrane</keyword>
<feature type="signal peptide" evidence="13">
    <location>
        <begin position="1"/>
        <end position="25"/>
    </location>
</feature>
<evidence type="ECO:0000256" key="9">
    <source>
        <dbReference type="ARBA" id="ARBA00023136"/>
    </source>
</evidence>
<name>A0ABU9XYE1_9SPHN</name>
<keyword evidence="10 11" id="KW-0998">Cell outer membrane</keyword>
<dbReference type="InterPro" id="IPR012910">
    <property type="entry name" value="Plug_dom"/>
</dbReference>
<keyword evidence="4" id="KW-0410">Iron transport</keyword>
<protein>
    <submittedName>
        <fullName evidence="16">TonB-dependent receptor</fullName>
    </submittedName>
</protein>
<feature type="domain" description="TonB-dependent receptor-like beta-barrel" evidence="14">
    <location>
        <begin position="383"/>
        <end position="856"/>
    </location>
</feature>
<dbReference type="InterPro" id="IPR036942">
    <property type="entry name" value="Beta-barrel_TonB_sf"/>
</dbReference>
<dbReference type="Gene3D" id="2.40.170.20">
    <property type="entry name" value="TonB-dependent receptor, beta-barrel domain"/>
    <property type="match status" value="2"/>
</dbReference>
<keyword evidence="2 11" id="KW-0813">Transport</keyword>
<feature type="domain" description="TonB-dependent receptor plug" evidence="15">
    <location>
        <begin position="54"/>
        <end position="166"/>
    </location>
</feature>
<dbReference type="Proteomes" id="UP001419910">
    <property type="component" value="Unassembled WGS sequence"/>
</dbReference>
<dbReference type="PANTHER" id="PTHR32552">
    <property type="entry name" value="FERRICHROME IRON RECEPTOR-RELATED"/>
    <property type="match status" value="1"/>
</dbReference>
<comment type="similarity">
    <text evidence="11 12">Belongs to the TonB-dependent receptor family.</text>
</comment>
<dbReference type="InterPro" id="IPR000531">
    <property type="entry name" value="Beta-barrel_TonB"/>
</dbReference>
<dbReference type="Pfam" id="PF00593">
    <property type="entry name" value="TonB_dep_Rec_b-barrel"/>
    <property type="match status" value="1"/>
</dbReference>